<keyword evidence="3" id="KW-0964">Secreted</keyword>
<comment type="subcellular location">
    <subcellularLocation>
        <location evidence="1">Host cell</location>
    </subcellularLocation>
    <subcellularLocation>
        <location evidence="2">Secreted</location>
    </subcellularLocation>
</comment>
<evidence type="ECO:0000256" key="3">
    <source>
        <dbReference type="ARBA" id="ARBA00022525"/>
    </source>
</evidence>
<evidence type="ECO:0000256" key="2">
    <source>
        <dbReference type="ARBA" id="ARBA00004613"/>
    </source>
</evidence>
<gene>
    <name evidence="6" type="ORF">EC957_000157</name>
</gene>
<feature type="compositionally biased region" description="Basic and acidic residues" evidence="4">
    <location>
        <begin position="228"/>
        <end position="238"/>
    </location>
</feature>
<evidence type="ECO:0000256" key="4">
    <source>
        <dbReference type="SAM" id="MobiDB-lite"/>
    </source>
</evidence>
<dbReference type="EMBL" id="JAAAXW010000010">
    <property type="protein sequence ID" value="KAF9550483.1"/>
    <property type="molecule type" value="Genomic_DNA"/>
</dbReference>
<protein>
    <recommendedName>
        <fullName evidence="5">Crinkler effector protein N-terminal domain-containing protein</fullName>
    </recommendedName>
</protein>
<evidence type="ECO:0000259" key="5">
    <source>
        <dbReference type="Pfam" id="PF20147"/>
    </source>
</evidence>
<evidence type="ECO:0000256" key="1">
    <source>
        <dbReference type="ARBA" id="ARBA00004340"/>
    </source>
</evidence>
<organism evidence="6 7">
    <name type="scientific">Mortierella hygrophila</name>
    <dbReference type="NCBI Taxonomy" id="979708"/>
    <lineage>
        <taxon>Eukaryota</taxon>
        <taxon>Fungi</taxon>
        <taxon>Fungi incertae sedis</taxon>
        <taxon>Mucoromycota</taxon>
        <taxon>Mortierellomycotina</taxon>
        <taxon>Mortierellomycetes</taxon>
        <taxon>Mortierellales</taxon>
        <taxon>Mortierellaceae</taxon>
        <taxon>Mortierella</taxon>
    </lineage>
</organism>
<proteinExistence type="predicted"/>
<feature type="domain" description="Crinkler effector protein N-terminal" evidence="5">
    <location>
        <begin position="6"/>
        <end position="67"/>
    </location>
</feature>
<dbReference type="GO" id="GO:0043657">
    <property type="term" value="C:host cell"/>
    <property type="evidence" value="ECO:0007669"/>
    <property type="project" value="UniProtKB-SubCell"/>
</dbReference>
<accession>A0A9P6FHX9</accession>
<reference evidence="6" key="1">
    <citation type="journal article" date="2020" name="Fungal Divers.">
        <title>Resolving the Mortierellaceae phylogeny through synthesis of multi-gene phylogenetics and phylogenomics.</title>
        <authorList>
            <person name="Vandepol N."/>
            <person name="Liber J."/>
            <person name="Desiro A."/>
            <person name="Na H."/>
            <person name="Kennedy M."/>
            <person name="Barry K."/>
            <person name="Grigoriev I.V."/>
            <person name="Miller A.N."/>
            <person name="O'Donnell K."/>
            <person name="Stajich J.E."/>
            <person name="Bonito G."/>
        </authorList>
    </citation>
    <scope>NUCLEOTIDE SEQUENCE</scope>
    <source>
        <strain evidence="6">NRRL 2591</strain>
    </source>
</reference>
<dbReference type="Proteomes" id="UP000723463">
    <property type="component" value="Unassembled WGS sequence"/>
</dbReference>
<keyword evidence="7" id="KW-1185">Reference proteome</keyword>
<comment type="caution">
    <text evidence="6">The sequence shown here is derived from an EMBL/GenBank/DDBJ whole genome shotgun (WGS) entry which is preliminary data.</text>
</comment>
<evidence type="ECO:0000313" key="6">
    <source>
        <dbReference type="EMBL" id="KAF9550483.1"/>
    </source>
</evidence>
<name>A0A9P6FHX9_9FUNG</name>
<dbReference type="GO" id="GO:0005576">
    <property type="term" value="C:extracellular region"/>
    <property type="evidence" value="ECO:0007669"/>
    <property type="project" value="UniProtKB-SubCell"/>
</dbReference>
<evidence type="ECO:0000313" key="7">
    <source>
        <dbReference type="Proteomes" id="UP000723463"/>
    </source>
</evidence>
<dbReference type="AlphaFoldDB" id="A0A9P6FHX9"/>
<dbReference type="Pfam" id="PF20147">
    <property type="entry name" value="Crinkler"/>
    <property type="match status" value="1"/>
</dbReference>
<dbReference type="InterPro" id="IPR045379">
    <property type="entry name" value="Crinkler_N"/>
</dbReference>
<feature type="region of interest" description="Disordered" evidence="4">
    <location>
        <begin position="216"/>
        <end position="238"/>
    </location>
</feature>
<sequence length="238" mass="26392">MARNRLSLLCLVDGDPISKAFALATPSAETFGQLRNTIYFSKPIWFKDLEAEDLTLWRVSIPVSMHLSLLKHLLLSLATSQVLRSQVWSMITPNAKLYVIDAYSSNLRVDLTRITDEFFAPGSDVTNFLGNFVRSPVNLPLTTGSVPGLSGVWLRNKGRLAKTYPNLLFLSLPDPTLIDTQSRYLTSDAILQLTERSPISIVPIFGVSGCGMSGQTLRCNSSPPPVRTRHEVVDKEKQ</sequence>